<feature type="compositionally biased region" description="Basic and acidic residues" evidence="1">
    <location>
        <begin position="535"/>
        <end position="544"/>
    </location>
</feature>
<evidence type="ECO:0000256" key="1">
    <source>
        <dbReference type="SAM" id="MobiDB-lite"/>
    </source>
</evidence>
<keyword evidence="2" id="KW-0732">Signal</keyword>
<feature type="compositionally biased region" description="Basic and acidic residues" evidence="1">
    <location>
        <begin position="668"/>
        <end position="681"/>
    </location>
</feature>
<feature type="region of interest" description="Disordered" evidence="1">
    <location>
        <begin position="779"/>
        <end position="807"/>
    </location>
</feature>
<reference evidence="3" key="1">
    <citation type="submission" date="2021-05" db="EMBL/GenBank/DDBJ databases">
        <authorList>
            <person name="Alioto T."/>
            <person name="Alioto T."/>
            <person name="Gomez Garrido J."/>
        </authorList>
    </citation>
    <scope>NUCLEOTIDE SEQUENCE</scope>
</reference>
<sequence length="807" mass="93660">MSIYIIIIFLILILLLTHEVLSNLHVIGNDVLHHHHRHTETQHKHYRYPVPVYYHSGPKPHLHPYPYHLDGEPHPAHIHRRVRPIPINDKRKRRRIPSRRKHHGKRRHPVLEIPVIHHHHPPEVYTEPPIYRSALHNLLANPVPSEPGVHFADHGRRGSHSVAATPLLRRGPVQRPQATILRRTAPADVHRAPNLKSAIYDTSVNDPVLLRPPVSTSLSRVDQPLESPQRQSSFLRNNQFRKRSNLFNGGSFDRFPILDDNSPVVYETPTMPEGHSYIDDGPSSSSVEDNPFRKSSIRRDEHYMNSHTWDEPLFMEEKPSRHSFIMDDKPHDMPTFMDDEGPHAYGSSKIKDKIYMDSSNEKEVFLSDFKKKHSFSGDGDFMESPHEEEIFLSDFKKKNSMFHNSHSSEDYIPFREYKEPLRKSSIRDDDIMESMVGDKPPTDEEIFMDDHGPFKSSSLRDGPFLDASDEIVKSPSFRKSSIMRDRELMEALVDDDEKPVRMETSMDDIHFMEDEDVPYKRSVTRDKKSLIKKEPEVKSHESIKHKINGQQTSLSKDRETFHKVPHKFSKHESSLERPELLKETPSETHLFVPKYSKRKRGKRLKFDYHDLPSIFDREEKSGNKTFHKTVDHHSHLINDNDEYPLKVAGKQILSLEENNSPLTLSSDDTSHPSHNKSEVSKKTNLTHLPFIHDREPISKPFYKVVVHIPKAKKDEPVFSKVLLSEKSRKTRLKKLKRTKLSQMHQGSLLKIPLIANVPDPNRINGISVSSVSDRKIHLKIKPHNEDDNSKKKENLPEVLGRGTQRRK</sequence>
<feature type="compositionally biased region" description="Basic and acidic residues" evidence="1">
    <location>
        <begin position="782"/>
        <end position="795"/>
    </location>
</feature>
<feature type="signal peptide" evidence="2">
    <location>
        <begin position="1"/>
        <end position="22"/>
    </location>
</feature>
<name>A0A8D9BAY1_9HEMI</name>
<evidence type="ECO:0000256" key="2">
    <source>
        <dbReference type="SAM" id="SignalP"/>
    </source>
</evidence>
<organism evidence="3">
    <name type="scientific">Cacopsylla melanoneura</name>
    <dbReference type="NCBI Taxonomy" id="428564"/>
    <lineage>
        <taxon>Eukaryota</taxon>
        <taxon>Metazoa</taxon>
        <taxon>Ecdysozoa</taxon>
        <taxon>Arthropoda</taxon>
        <taxon>Hexapoda</taxon>
        <taxon>Insecta</taxon>
        <taxon>Pterygota</taxon>
        <taxon>Neoptera</taxon>
        <taxon>Paraneoptera</taxon>
        <taxon>Hemiptera</taxon>
        <taxon>Sternorrhyncha</taxon>
        <taxon>Psylloidea</taxon>
        <taxon>Psyllidae</taxon>
        <taxon>Psyllinae</taxon>
        <taxon>Cacopsylla</taxon>
    </lineage>
</organism>
<proteinExistence type="predicted"/>
<feature type="region of interest" description="Disordered" evidence="1">
    <location>
        <begin position="85"/>
        <end position="106"/>
    </location>
</feature>
<evidence type="ECO:0000313" key="3">
    <source>
        <dbReference type="EMBL" id="CAG6781763.1"/>
    </source>
</evidence>
<feature type="compositionally biased region" description="Basic residues" evidence="1">
    <location>
        <begin position="90"/>
        <end position="106"/>
    </location>
</feature>
<feature type="region of interest" description="Disordered" evidence="1">
    <location>
        <begin position="535"/>
        <end position="558"/>
    </location>
</feature>
<dbReference type="AlphaFoldDB" id="A0A8D9BAY1"/>
<feature type="chain" id="PRO_5034746374" evidence="2">
    <location>
        <begin position="23"/>
        <end position="807"/>
    </location>
</feature>
<dbReference type="EMBL" id="HBUF01624428">
    <property type="protein sequence ID" value="CAG6781763.1"/>
    <property type="molecule type" value="Transcribed_RNA"/>
</dbReference>
<accession>A0A8D9BAY1</accession>
<protein>
    <submittedName>
        <fullName evidence="3">Uncharacterized protein</fullName>
    </submittedName>
</protein>
<feature type="region of interest" description="Disordered" evidence="1">
    <location>
        <begin position="660"/>
        <end position="681"/>
    </location>
</feature>